<dbReference type="NCBIfam" id="TIGR01205">
    <property type="entry name" value="D_ala_D_alaTIGR"/>
    <property type="match status" value="1"/>
</dbReference>
<feature type="active site" evidence="18">
    <location>
        <position position="151"/>
    </location>
</feature>
<name>A0AA86IXI6_9BURK</name>
<dbReference type="PIRSF" id="PIRSF039102">
    <property type="entry name" value="Ddl/VanB"/>
    <property type="match status" value="1"/>
</dbReference>
<keyword evidence="13 17" id="KW-0573">Peptidoglycan synthesis</keyword>
<comment type="catalytic activity">
    <reaction evidence="16 17">
        <text>2 D-alanine + ATP = D-alanyl-D-alanine + ADP + phosphate + H(+)</text>
        <dbReference type="Rhea" id="RHEA:11224"/>
        <dbReference type="ChEBI" id="CHEBI:15378"/>
        <dbReference type="ChEBI" id="CHEBI:30616"/>
        <dbReference type="ChEBI" id="CHEBI:43474"/>
        <dbReference type="ChEBI" id="CHEBI:57416"/>
        <dbReference type="ChEBI" id="CHEBI:57822"/>
        <dbReference type="ChEBI" id="CHEBI:456216"/>
        <dbReference type="EC" id="6.3.2.4"/>
    </reaction>
</comment>
<dbReference type="SUPFAM" id="SSF56059">
    <property type="entry name" value="Glutathione synthetase ATP-binding domain-like"/>
    <property type="match status" value="1"/>
</dbReference>
<evidence type="ECO:0000256" key="19">
    <source>
        <dbReference type="PIRSR" id="PIRSR039102-3"/>
    </source>
</evidence>
<feature type="domain" description="ATP-grasp" evidence="21">
    <location>
        <begin position="109"/>
        <end position="308"/>
    </location>
</feature>
<dbReference type="GO" id="GO:0008716">
    <property type="term" value="F:D-alanine-D-alanine ligase activity"/>
    <property type="evidence" value="ECO:0007669"/>
    <property type="project" value="UniProtKB-UniRule"/>
</dbReference>
<gene>
    <name evidence="17" type="primary">ddl</name>
    <name evidence="22" type="ORF">RGQ30_04790</name>
</gene>
<dbReference type="InterPro" id="IPR016185">
    <property type="entry name" value="PreATP-grasp_dom_sf"/>
</dbReference>
<evidence type="ECO:0000256" key="14">
    <source>
        <dbReference type="ARBA" id="ARBA00023211"/>
    </source>
</evidence>
<dbReference type="InterPro" id="IPR013815">
    <property type="entry name" value="ATP_grasp_subdomain_1"/>
</dbReference>
<evidence type="ECO:0000256" key="17">
    <source>
        <dbReference type="HAMAP-Rule" id="MF_00047"/>
    </source>
</evidence>
<evidence type="ECO:0000256" key="18">
    <source>
        <dbReference type="PIRSR" id="PIRSR039102-1"/>
    </source>
</evidence>
<evidence type="ECO:0000256" key="12">
    <source>
        <dbReference type="ARBA" id="ARBA00022960"/>
    </source>
</evidence>
<feature type="binding site" evidence="19">
    <location>
        <position position="275"/>
    </location>
    <ligand>
        <name>Mg(2+)</name>
        <dbReference type="ChEBI" id="CHEBI:18420"/>
        <label>2</label>
    </ligand>
</feature>
<dbReference type="PANTHER" id="PTHR23132:SF23">
    <property type="entry name" value="D-ALANINE--D-ALANINE LIGASE B"/>
    <property type="match status" value="1"/>
</dbReference>
<dbReference type="HAMAP" id="MF_00047">
    <property type="entry name" value="Dala_Dala_lig"/>
    <property type="match status" value="1"/>
</dbReference>
<dbReference type="PROSITE" id="PS50975">
    <property type="entry name" value="ATP_GRASP"/>
    <property type="match status" value="1"/>
</dbReference>
<evidence type="ECO:0000256" key="8">
    <source>
        <dbReference type="ARBA" id="ARBA00022723"/>
    </source>
</evidence>
<dbReference type="GO" id="GO:0005829">
    <property type="term" value="C:cytosol"/>
    <property type="evidence" value="ECO:0007669"/>
    <property type="project" value="TreeGrafter"/>
</dbReference>
<feature type="active site" evidence="18">
    <location>
        <position position="286"/>
    </location>
</feature>
<dbReference type="PROSITE" id="PS00843">
    <property type="entry name" value="DALA_DALA_LIGASE_1"/>
    <property type="match status" value="1"/>
</dbReference>
<sequence>MTNSVDPKNLGKVVVLFGGRSAEREVSLKSGAMVLAALQRNGVDAHGFDPAERGMIELAQGGFDRAVISLHGRFGEDGTIQGVLEWLNIPYTGSGVTASALAMDKILTKAAWISQGLSTPDYVRLEPGFNVDAVVKRLGLPLIVKPAQEGSTLGLTKVKTVEQLQAAFELAFKYDPNVLAEKFVSGQELTVPVMGAGNSAYALPVIRIQAPEGNYDYHNKYIGNETKYFCPSGLTPEFEAEVQALCVKAYQVLGCAGWGRADVLVDEGGKPWLLEMNTSPGMTDHSLVPMSARASGVDYDQLVLQIAASASLKASGLNVGGTR</sequence>
<keyword evidence="23" id="KW-1185">Reference proteome</keyword>
<dbReference type="Pfam" id="PF07478">
    <property type="entry name" value="Dala_Dala_lig_C"/>
    <property type="match status" value="1"/>
</dbReference>
<evidence type="ECO:0000256" key="13">
    <source>
        <dbReference type="ARBA" id="ARBA00022984"/>
    </source>
</evidence>
<dbReference type="EMBL" id="AP028947">
    <property type="protein sequence ID" value="BET24978.1"/>
    <property type="molecule type" value="Genomic_DNA"/>
</dbReference>
<evidence type="ECO:0000313" key="22">
    <source>
        <dbReference type="EMBL" id="BET24978.1"/>
    </source>
</evidence>
<evidence type="ECO:0000256" key="5">
    <source>
        <dbReference type="ARBA" id="ARBA00012216"/>
    </source>
</evidence>
<dbReference type="FunFam" id="3.30.470.20:FF:000008">
    <property type="entry name" value="D-alanine--D-alanine ligase"/>
    <property type="match status" value="1"/>
</dbReference>
<dbReference type="GO" id="GO:0005524">
    <property type="term" value="F:ATP binding"/>
    <property type="evidence" value="ECO:0007669"/>
    <property type="project" value="UniProtKB-UniRule"/>
</dbReference>
<dbReference type="SUPFAM" id="SSF52440">
    <property type="entry name" value="PreATP-grasp domain"/>
    <property type="match status" value="1"/>
</dbReference>
<dbReference type="RefSeq" id="WP_130558501.1">
    <property type="nucleotide sequence ID" value="NZ_AP028947.1"/>
</dbReference>
<evidence type="ECO:0000256" key="10">
    <source>
        <dbReference type="ARBA" id="ARBA00022840"/>
    </source>
</evidence>
<evidence type="ECO:0000256" key="2">
    <source>
        <dbReference type="ARBA" id="ARBA00003921"/>
    </source>
</evidence>
<evidence type="ECO:0000256" key="3">
    <source>
        <dbReference type="ARBA" id="ARBA00004496"/>
    </source>
</evidence>
<evidence type="ECO:0000256" key="7">
    <source>
        <dbReference type="ARBA" id="ARBA00022598"/>
    </source>
</evidence>
<protein>
    <recommendedName>
        <fullName evidence="5 17">D-alanine--D-alanine ligase</fullName>
        <ecNumber evidence="5 17">6.3.2.4</ecNumber>
    </recommendedName>
    <alternativeName>
        <fullName evidence="17">D-Ala-D-Ala ligase</fullName>
    </alternativeName>
    <alternativeName>
        <fullName evidence="17">D-alanylalanine synthetase</fullName>
    </alternativeName>
</protein>
<evidence type="ECO:0000259" key="21">
    <source>
        <dbReference type="PROSITE" id="PS50975"/>
    </source>
</evidence>
<keyword evidence="6 17" id="KW-0963">Cytoplasm</keyword>
<comment type="pathway">
    <text evidence="17">Cell wall biogenesis; peptidoglycan biosynthesis.</text>
</comment>
<dbReference type="InterPro" id="IPR005905">
    <property type="entry name" value="D_ala_D_ala"/>
</dbReference>
<evidence type="ECO:0000256" key="1">
    <source>
        <dbReference type="ARBA" id="ARBA00001936"/>
    </source>
</evidence>
<dbReference type="Proteomes" id="UP001329151">
    <property type="component" value="Chromosome"/>
</dbReference>
<comment type="cofactor">
    <cofactor evidence="19">
        <name>Mg(2+)</name>
        <dbReference type="ChEBI" id="CHEBI:18420"/>
    </cofactor>
    <cofactor evidence="19">
        <name>Mn(2+)</name>
        <dbReference type="ChEBI" id="CHEBI:29035"/>
    </cofactor>
    <text evidence="19">Binds 2 magnesium or manganese ions per subunit.</text>
</comment>
<dbReference type="PROSITE" id="PS00844">
    <property type="entry name" value="DALA_DALA_LIGASE_2"/>
    <property type="match status" value="1"/>
</dbReference>
<comment type="similarity">
    <text evidence="4 17">Belongs to the D-alanine--D-alanine ligase family.</text>
</comment>
<dbReference type="InterPro" id="IPR000291">
    <property type="entry name" value="D-Ala_lig_Van_CS"/>
</dbReference>
<dbReference type="InterPro" id="IPR011095">
    <property type="entry name" value="Dala_Dala_lig_C"/>
</dbReference>
<evidence type="ECO:0000256" key="4">
    <source>
        <dbReference type="ARBA" id="ARBA00010871"/>
    </source>
</evidence>
<keyword evidence="7 17" id="KW-0436">Ligase</keyword>
<dbReference type="Gene3D" id="3.40.50.20">
    <property type="match status" value="1"/>
</dbReference>
<dbReference type="GO" id="GO:0009252">
    <property type="term" value="P:peptidoglycan biosynthetic process"/>
    <property type="evidence" value="ECO:0007669"/>
    <property type="project" value="UniProtKB-UniRule"/>
</dbReference>
<dbReference type="InterPro" id="IPR011127">
    <property type="entry name" value="Dala_Dala_lig_N"/>
</dbReference>
<dbReference type="KEGG" id="lto:RGQ30_04790"/>
<keyword evidence="15 17" id="KW-0961">Cell wall biogenesis/degradation</keyword>
<keyword evidence="14 19" id="KW-0464">Manganese</keyword>
<comment type="cofactor">
    <cofactor evidence="1">
        <name>Mn(2+)</name>
        <dbReference type="ChEBI" id="CHEBI:29035"/>
    </cofactor>
</comment>
<evidence type="ECO:0000313" key="23">
    <source>
        <dbReference type="Proteomes" id="UP001329151"/>
    </source>
</evidence>
<comment type="function">
    <text evidence="2 17">Cell wall formation.</text>
</comment>
<feature type="binding site" evidence="19">
    <location>
        <position position="262"/>
    </location>
    <ligand>
        <name>Mg(2+)</name>
        <dbReference type="ChEBI" id="CHEBI:18420"/>
        <label>1</label>
    </ligand>
</feature>
<dbReference type="Pfam" id="PF01820">
    <property type="entry name" value="Dala_Dala_lig_N"/>
    <property type="match status" value="1"/>
</dbReference>
<evidence type="ECO:0000256" key="20">
    <source>
        <dbReference type="PROSITE-ProRule" id="PRU00409"/>
    </source>
</evidence>
<dbReference type="GO" id="GO:0071555">
    <property type="term" value="P:cell wall organization"/>
    <property type="evidence" value="ECO:0007669"/>
    <property type="project" value="UniProtKB-KW"/>
</dbReference>
<accession>A0AA86IXI6</accession>
<feature type="binding site" evidence="19">
    <location>
        <position position="277"/>
    </location>
    <ligand>
        <name>Mg(2+)</name>
        <dbReference type="ChEBI" id="CHEBI:18420"/>
        <label>2</label>
    </ligand>
</feature>
<dbReference type="NCBIfam" id="NF002378">
    <property type="entry name" value="PRK01372.1"/>
    <property type="match status" value="1"/>
</dbReference>
<dbReference type="GO" id="GO:0046872">
    <property type="term" value="F:metal ion binding"/>
    <property type="evidence" value="ECO:0007669"/>
    <property type="project" value="UniProtKB-KW"/>
</dbReference>
<feature type="active site" evidence="18">
    <location>
        <position position="23"/>
    </location>
</feature>
<keyword evidence="10 20" id="KW-0067">ATP-binding</keyword>
<evidence type="ECO:0000256" key="16">
    <source>
        <dbReference type="ARBA" id="ARBA00047614"/>
    </source>
</evidence>
<feature type="binding site" evidence="19">
    <location>
        <position position="275"/>
    </location>
    <ligand>
        <name>Mg(2+)</name>
        <dbReference type="ChEBI" id="CHEBI:18420"/>
        <label>1</label>
    </ligand>
</feature>
<dbReference type="Gene3D" id="3.30.1490.20">
    <property type="entry name" value="ATP-grasp fold, A domain"/>
    <property type="match status" value="1"/>
</dbReference>
<evidence type="ECO:0000256" key="6">
    <source>
        <dbReference type="ARBA" id="ARBA00022490"/>
    </source>
</evidence>
<dbReference type="InterPro" id="IPR011761">
    <property type="entry name" value="ATP-grasp"/>
</dbReference>
<evidence type="ECO:0000256" key="9">
    <source>
        <dbReference type="ARBA" id="ARBA00022741"/>
    </source>
</evidence>
<organism evidence="22 23">
    <name type="scientific">Limnobacter thiooxidans</name>
    <dbReference type="NCBI Taxonomy" id="131080"/>
    <lineage>
        <taxon>Bacteria</taxon>
        <taxon>Pseudomonadati</taxon>
        <taxon>Pseudomonadota</taxon>
        <taxon>Betaproteobacteria</taxon>
        <taxon>Burkholderiales</taxon>
        <taxon>Burkholderiaceae</taxon>
        <taxon>Limnobacter</taxon>
    </lineage>
</organism>
<evidence type="ECO:0000256" key="15">
    <source>
        <dbReference type="ARBA" id="ARBA00023316"/>
    </source>
</evidence>
<keyword evidence="9 20" id="KW-0547">Nucleotide-binding</keyword>
<dbReference type="PANTHER" id="PTHR23132">
    <property type="entry name" value="D-ALANINE--D-ALANINE LIGASE"/>
    <property type="match status" value="1"/>
</dbReference>
<keyword evidence="12 17" id="KW-0133">Cell shape</keyword>
<dbReference type="Gene3D" id="3.30.470.20">
    <property type="entry name" value="ATP-grasp fold, B domain"/>
    <property type="match status" value="1"/>
</dbReference>
<evidence type="ECO:0000256" key="11">
    <source>
        <dbReference type="ARBA" id="ARBA00022842"/>
    </source>
</evidence>
<reference evidence="22 23" key="1">
    <citation type="submission" date="2023-10" db="EMBL/GenBank/DDBJ databases">
        <title>Complete Genome Sequence of Limnobacter thiooxidans CS-K2T, Isolated from freshwater lake sediments in Bavaria, Germany.</title>
        <authorList>
            <person name="Naruki M."/>
            <person name="Watanabe A."/>
            <person name="Warashina T."/>
            <person name="Morita T."/>
            <person name="Arakawa K."/>
        </authorList>
    </citation>
    <scope>NUCLEOTIDE SEQUENCE [LARGE SCALE GENOMIC DNA]</scope>
    <source>
        <strain evidence="22 23">CS-K2</strain>
    </source>
</reference>
<keyword evidence="11 19" id="KW-0460">Magnesium</keyword>
<dbReference type="GO" id="GO:0008360">
    <property type="term" value="P:regulation of cell shape"/>
    <property type="evidence" value="ECO:0007669"/>
    <property type="project" value="UniProtKB-KW"/>
</dbReference>
<proteinExistence type="inferred from homology"/>
<comment type="subcellular location">
    <subcellularLocation>
        <location evidence="3 17">Cytoplasm</location>
    </subcellularLocation>
</comment>
<dbReference type="EC" id="6.3.2.4" evidence="5 17"/>
<dbReference type="AlphaFoldDB" id="A0AA86IXI6"/>
<keyword evidence="8 19" id="KW-0479">Metal-binding</keyword>